<reference evidence="9 10" key="1">
    <citation type="submission" date="2024-02" db="EMBL/GenBank/DDBJ databases">
        <title>Herpetosiphon gulosus NBRC 112829.</title>
        <authorList>
            <person name="Ichikawa N."/>
            <person name="Katano-Makiyama Y."/>
            <person name="Hidaka K."/>
        </authorList>
    </citation>
    <scope>NUCLEOTIDE SEQUENCE [LARGE SCALE GENOMIC DNA]</scope>
    <source>
        <strain evidence="9 10">NBRC 112829</strain>
    </source>
</reference>
<evidence type="ECO:0000313" key="9">
    <source>
        <dbReference type="EMBL" id="GAA5530699.1"/>
    </source>
</evidence>
<keyword evidence="2 8" id="KW-1003">Cell membrane</keyword>
<feature type="transmembrane region" description="Helical" evidence="8">
    <location>
        <begin position="484"/>
        <end position="511"/>
    </location>
</feature>
<comment type="similarity">
    <text evidence="8">Belongs to the MurJ/MviN family.</text>
</comment>
<feature type="transmembrane region" description="Helical" evidence="8">
    <location>
        <begin position="24"/>
        <end position="44"/>
    </location>
</feature>
<keyword evidence="7 8" id="KW-0472">Membrane</keyword>
<evidence type="ECO:0000256" key="7">
    <source>
        <dbReference type="ARBA" id="ARBA00023136"/>
    </source>
</evidence>
<keyword evidence="3 8" id="KW-0812">Transmembrane</keyword>
<evidence type="ECO:0000256" key="3">
    <source>
        <dbReference type="ARBA" id="ARBA00022692"/>
    </source>
</evidence>
<evidence type="ECO:0000256" key="6">
    <source>
        <dbReference type="ARBA" id="ARBA00022989"/>
    </source>
</evidence>
<feature type="transmembrane region" description="Helical" evidence="8">
    <location>
        <begin position="386"/>
        <end position="407"/>
    </location>
</feature>
<dbReference type="InterPro" id="IPR051050">
    <property type="entry name" value="Lipid_II_flippase_MurJ/MviN"/>
</dbReference>
<feature type="transmembrane region" description="Helical" evidence="8">
    <location>
        <begin position="531"/>
        <end position="549"/>
    </location>
</feature>
<feature type="transmembrane region" description="Helical" evidence="8">
    <location>
        <begin position="419"/>
        <end position="439"/>
    </location>
</feature>
<feature type="transmembrane region" description="Helical" evidence="8">
    <location>
        <begin position="184"/>
        <end position="206"/>
    </location>
</feature>
<feature type="transmembrane region" description="Helical" evidence="8">
    <location>
        <begin position="266"/>
        <end position="290"/>
    </location>
</feature>
<proteinExistence type="inferred from homology"/>
<accession>A0ABP9X5M6</accession>
<sequence length="613" mass="66840">MSNESLSTTPAPTPSPFRKRSMSALLNSAIVMLGYLLSRVIGIVRQTVLSSYFGTNIVSDIYTTAFQIPDLLYLVIIGGALGTAFIPIFIEAYTKETHERAWQVANLVINAALTVLSVVSLAILLLADPLLRWLNPTYTPEQLGLAIYLVRLFMLSPLLLGLGGLAMATLNALDHFTLPALVPVIYNVAIIAGIVLIGPLLVRFGWVQHPISVVEHNGQLVSIEGAAWGVVLGALLYLVCQLPVLYRSGFRYRVLFNWRDAALRRIGLLMGPRVFGQAAMQINTIAIFSFAKLFGDGRATALSNALTLMLLPHGIFALSLATVMFPQLSRLDAAGDHEGFNQTTRSTLGTVLWAIIPAAAGLMMLATPIVQVLFQRGNFDSQSTLWVVQALIMYATALPAFGVAEILIRGFYARQETTIPVVIGVVTVALNIGLCWLLSQYSTSHIGLAGAFSITNNLELLLLLMMWRRRNGNLDATGQLRRSLLITLVSSLAMVLVLQAPVYALLIAGLLGLDYTWRRWGRQRWPQAGQVPIWLGLALAMLACVGLGWQLQLFDLATWLQIAPQAQSLWGLLGSLVFNGLLAIAVYFACSSALGAPEAAVWQQRILGRLKRR</sequence>
<comment type="subcellular location">
    <subcellularLocation>
        <location evidence="1 8">Cell membrane</location>
        <topology evidence="1 8">Multi-pass membrane protein</topology>
    </subcellularLocation>
</comment>
<feature type="transmembrane region" description="Helical" evidence="8">
    <location>
        <begin position="71"/>
        <end position="92"/>
    </location>
</feature>
<organism evidence="9 10">
    <name type="scientific">Herpetosiphon gulosus</name>
    <dbReference type="NCBI Taxonomy" id="1973496"/>
    <lineage>
        <taxon>Bacteria</taxon>
        <taxon>Bacillati</taxon>
        <taxon>Chloroflexota</taxon>
        <taxon>Chloroflexia</taxon>
        <taxon>Herpetosiphonales</taxon>
        <taxon>Herpetosiphonaceae</taxon>
        <taxon>Herpetosiphon</taxon>
    </lineage>
</organism>
<dbReference type="Proteomes" id="UP001428290">
    <property type="component" value="Unassembled WGS sequence"/>
</dbReference>
<comment type="pathway">
    <text evidence="8">Cell wall biogenesis; peptidoglycan biosynthesis.</text>
</comment>
<feature type="transmembrane region" description="Helical" evidence="8">
    <location>
        <begin position="350"/>
        <end position="374"/>
    </location>
</feature>
<dbReference type="PRINTS" id="PR01806">
    <property type="entry name" value="VIRFACTRMVIN"/>
</dbReference>
<feature type="transmembrane region" description="Helical" evidence="8">
    <location>
        <begin position="226"/>
        <end position="246"/>
    </location>
</feature>
<dbReference type="EMBL" id="BAABRU010000021">
    <property type="protein sequence ID" value="GAA5530699.1"/>
    <property type="molecule type" value="Genomic_DNA"/>
</dbReference>
<keyword evidence="4 8" id="KW-0133">Cell shape</keyword>
<feature type="transmembrane region" description="Helical" evidence="8">
    <location>
        <begin position="310"/>
        <end position="329"/>
    </location>
</feature>
<gene>
    <name evidence="9" type="primary">murJ_2</name>
    <name evidence="8" type="synonym">murJ</name>
    <name evidence="9" type="ORF">Hgul01_04522</name>
</gene>
<keyword evidence="10" id="KW-1185">Reference proteome</keyword>
<dbReference type="InterPro" id="IPR004268">
    <property type="entry name" value="MurJ"/>
</dbReference>
<keyword evidence="8" id="KW-0961">Cell wall biogenesis/degradation</keyword>
<evidence type="ECO:0000313" key="10">
    <source>
        <dbReference type="Proteomes" id="UP001428290"/>
    </source>
</evidence>
<evidence type="ECO:0000256" key="8">
    <source>
        <dbReference type="HAMAP-Rule" id="MF_02078"/>
    </source>
</evidence>
<feature type="transmembrane region" description="Helical" evidence="8">
    <location>
        <begin position="569"/>
        <end position="589"/>
    </location>
</feature>
<name>A0ABP9X5M6_9CHLR</name>
<dbReference type="PANTHER" id="PTHR47019">
    <property type="entry name" value="LIPID II FLIPPASE MURJ"/>
    <property type="match status" value="1"/>
</dbReference>
<keyword evidence="6 8" id="KW-1133">Transmembrane helix</keyword>
<protein>
    <recommendedName>
        <fullName evidence="8">Probable lipid II flippase MurJ</fullName>
    </recommendedName>
</protein>
<evidence type="ECO:0000256" key="5">
    <source>
        <dbReference type="ARBA" id="ARBA00022984"/>
    </source>
</evidence>
<comment type="caution">
    <text evidence="9">The sequence shown here is derived from an EMBL/GenBank/DDBJ whole genome shotgun (WGS) entry which is preliminary data.</text>
</comment>
<feature type="transmembrane region" description="Helical" evidence="8">
    <location>
        <begin position="445"/>
        <end position="464"/>
    </location>
</feature>
<feature type="transmembrane region" description="Helical" evidence="8">
    <location>
        <begin position="147"/>
        <end position="172"/>
    </location>
</feature>
<evidence type="ECO:0000256" key="2">
    <source>
        <dbReference type="ARBA" id="ARBA00022475"/>
    </source>
</evidence>
<dbReference type="CDD" id="cd13123">
    <property type="entry name" value="MATE_MurJ_like"/>
    <property type="match status" value="1"/>
</dbReference>
<dbReference type="RefSeq" id="WP_345724294.1">
    <property type="nucleotide sequence ID" value="NZ_BAABRU010000021.1"/>
</dbReference>
<dbReference type="NCBIfam" id="TIGR01695">
    <property type="entry name" value="murJ_mviN"/>
    <property type="match status" value="1"/>
</dbReference>
<comment type="function">
    <text evidence="8">Involved in peptidoglycan biosynthesis. Transports lipid-linked peptidoglycan precursors from the inner to the outer leaflet of the cytoplasmic membrane.</text>
</comment>
<dbReference type="PANTHER" id="PTHR47019:SF1">
    <property type="entry name" value="LIPID II FLIPPASE MURJ"/>
    <property type="match status" value="1"/>
</dbReference>
<keyword evidence="5 8" id="KW-0573">Peptidoglycan synthesis</keyword>
<dbReference type="HAMAP" id="MF_02078">
    <property type="entry name" value="MurJ_MviN"/>
    <property type="match status" value="1"/>
</dbReference>
<keyword evidence="8" id="KW-0813">Transport</keyword>
<feature type="transmembrane region" description="Helical" evidence="8">
    <location>
        <begin position="104"/>
        <end position="127"/>
    </location>
</feature>
<evidence type="ECO:0000256" key="4">
    <source>
        <dbReference type="ARBA" id="ARBA00022960"/>
    </source>
</evidence>
<dbReference type="Pfam" id="PF03023">
    <property type="entry name" value="MurJ"/>
    <property type="match status" value="1"/>
</dbReference>
<evidence type="ECO:0000256" key="1">
    <source>
        <dbReference type="ARBA" id="ARBA00004651"/>
    </source>
</evidence>